<dbReference type="SUPFAM" id="SSF52540">
    <property type="entry name" value="P-loop containing nucleoside triphosphate hydrolases"/>
    <property type="match status" value="2"/>
</dbReference>
<proteinExistence type="predicted"/>
<dbReference type="InterPro" id="IPR050628">
    <property type="entry name" value="SNF2_RAD54_helicase_TF"/>
</dbReference>
<dbReference type="GO" id="GO:0005634">
    <property type="term" value="C:nucleus"/>
    <property type="evidence" value="ECO:0007669"/>
    <property type="project" value="TreeGrafter"/>
</dbReference>
<evidence type="ECO:0000256" key="1">
    <source>
        <dbReference type="ARBA" id="ARBA00022741"/>
    </source>
</evidence>
<evidence type="ECO:0000313" key="6">
    <source>
        <dbReference type="EMBL" id="PGG98650.1"/>
    </source>
</evidence>
<keyword evidence="3" id="KW-0067">ATP-binding</keyword>
<dbReference type="GO" id="GO:0008094">
    <property type="term" value="F:ATP-dependent activity, acting on DNA"/>
    <property type="evidence" value="ECO:0007669"/>
    <property type="project" value="TreeGrafter"/>
</dbReference>
<evidence type="ECO:0000259" key="5">
    <source>
        <dbReference type="PROSITE" id="PS51194"/>
    </source>
</evidence>
<evidence type="ECO:0000313" key="7">
    <source>
        <dbReference type="Proteomes" id="UP000223968"/>
    </source>
</evidence>
<keyword evidence="2" id="KW-0378">Hydrolase</keyword>
<dbReference type="InterPro" id="IPR027417">
    <property type="entry name" value="P-loop_NTPase"/>
</dbReference>
<dbReference type="GO" id="GO:0016787">
    <property type="term" value="F:hydrolase activity"/>
    <property type="evidence" value="ECO:0007669"/>
    <property type="project" value="UniProtKB-KW"/>
</dbReference>
<dbReference type="PROSITE" id="PS51194">
    <property type="entry name" value="HELICASE_CTER"/>
    <property type="match status" value="1"/>
</dbReference>
<name>A0A2B7WQ73_9EURO</name>
<dbReference type="Pfam" id="PF00176">
    <property type="entry name" value="SNF2-rel_dom"/>
    <property type="match status" value="1"/>
</dbReference>
<feature type="region of interest" description="Disordered" evidence="4">
    <location>
        <begin position="1"/>
        <end position="72"/>
    </location>
</feature>
<dbReference type="Gene3D" id="3.40.50.10810">
    <property type="entry name" value="Tandem AAA-ATPase domain"/>
    <property type="match status" value="1"/>
</dbReference>
<dbReference type="CDD" id="cd18008">
    <property type="entry name" value="DEXDc_SHPRH-like"/>
    <property type="match status" value="1"/>
</dbReference>
<dbReference type="GO" id="GO:0006281">
    <property type="term" value="P:DNA repair"/>
    <property type="evidence" value="ECO:0007669"/>
    <property type="project" value="TreeGrafter"/>
</dbReference>
<organism evidence="6 7">
    <name type="scientific">Helicocarpus griseus UAMH5409</name>
    <dbReference type="NCBI Taxonomy" id="1447875"/>
    <lineage>
        <taxon>Eukaryota</taxon>
        <taxon>Fungi</taxon>
        <taxon>Dikarya</taxon>
        <taxon>Ascomycota</taxon>
        <taxon>Pezizomycotina</taxon>
        <taxon>Eurotiomycetes</taxon>
        <taxon>Eurotiomycetidae</taxon>
        <taxon>Onygenales</taxon>
        <taxon>Ajellomycetaceae</taxon>
        <taxon>Helicocarpus</taxon>
    </lineage>
</organism>
<dbReference type="EMBL" id="PDNB01000220">
    <property type="protein sequence ID" value="PGG98650.1"/>
    <property type="molecule type" value="Genomic_DNA"/>
</dbReference>
<evidence type="ECO:0000256" key="4">
    <source>
        <dbReference type="SAM" id="MobiDB-lite"/>
    </source>
</evidence>
<dbReference type="CDD" id="cd18793">
    <property type="entry name" value="SF2_C_SNF"/>
    <property type="match status" value="1"/>
</dbReference>
<keyword evidence="1" id="KW-0547">Nucleotide-binding</keyword>
<dbReference type="PANTHER" id="PTHR45626">
    <property type="entry name" value="TRANSCRIPTION TERMINATION FACTOR 2-RELATED"/>
    <property type="match status" value="1"/>
</dbReference>
<feature type="region of interest" description="Disordered" evidence="4">
    <location>
        <begin position="1118"/>
        <end position="1222"/>
    </location>
</feature>
<sequence>MDVPPDAAPGIGTPFPANDLSQHPPLELQPQTPIAAPGPDELARVPSSPSYSQSEPTSPLPESSSSLASPSPLSPRRIIPDFIHERDAFLEDLSHFVPVGVLKRCDDSDVEHDWDAELSRLEQNRWIRTSICRNERFPGWSAVRIYVLPDDIGRKHIQKSSGVLRRFLKSLMSKLDTSMEAWEGTFDPCARLDVGHEERESMFYIFNTLESPEPDIDKVSDPHARAAMEEVLWKEGDFVEGCDEDMGVIGLKTPLYAYQRRSAAYMIQRESEPAQTLDPRLQAFKGPTGQDYYYDKEEGNLFREKRLYSEACGGILAETMGFGKTLICLAVILATRGHFPRIPSAHTEGLLPVRKQTGSLLEMAAATAGRFSLPWRSYFERLEALGIHFEKCVSACEASRGSYTISRPSLRSRSREVAPTRLQLCSGTLIVVPSNLIDHWLNEIGKHTHGLKVLLLRDSRRPTPPPDQLLEYDIVLFSRPRFEREAGSVKSRYESPLKSLHWLRIIVDEGHNFAIPGTKTSAVHTLGQLHVERRWVVSGTPSVGLYGIEVALASQETGGENLDKQESDASSVLQARKQPANIMDEELKNIDRLRVMVVEFLALKPWANSRTDDPASWTKYIKPVGPDGKRCTSPSLRSTLQSLVVRHRAEDISKELPLPRLHNKVVYLEPTFYDTMSLNLFILSLTVNIITSERTDQDYIFHPKNRKSLAELITNLRHSGFWWAGHPEKEIRGTIHNARQYLERSRYKMSESDLNLLCEGIIIGEKALSCTSRGALSRFAELGVFLQDFPDCARSTWAIDAANEHTQPLLLGISQARHAQKFVTARLYAYDPAEGIVGAGIKTRSQMLQRDIPQDNTNNENFVHHTKPKGPGTSPSKKSFSLKRFKSLSPESPLKETKIVATASAKLTYLLDKVLEFQEKEKIIIFYEHNNIAYWIAEGLELLGVEFRIYSNTLKASTRSEYLRLFKETETVRVLVMDLRQASHGLHLPCASRIFIVNPIWDPNIESQAIKRAHRISQTRPVYVETLVLRGTLEDKMLKRRKQMSNAELQHAERDPLDDNTMSYIIQNEGFIPIPEDGASVRLGYLSKPIGFFDRHTLPIPDDYREPNPVLPFAKAPVPLRPLTPSKKRKPSSDLPWIESDVQELSQSRPSVPKRQRSTANLETVNGILMEAPGTRTPPARRVSASPAGSRTNGRISPAGSTRAFSASYGGPSDSMEDLPASEEYTPFPLQNLSEMGVGFFGPGNLFRN</sequence>
<dbReference type="InterPro" id="IPR014001">
    <property type="entry name" value="Helicase_ATP-bd"/>
</dbReference>
<evidence type="ECO:0000256" key="2">
    <source>
        <dbReference type="ARBA" id="ARBA00022801"/>
    </source>
</evidence>
<comment type="caution">
    <text evidence="6">The sequence shown here is derived from an EMBL/GenBank/DDBJ whole genome shotgun (WGS) entry which is preliminary data.</text>
</comment>
<dbReference type="GO" id="GO:0005524">
    <property type="term" value="F:ATP binding"/>
    <property type="evidence" value="ECO:0007669"/>
    <property type="project" value="UniProtKB-KW"/>
</dbReference>
<dbReference type="OrthoDB" id="2801544at2759"/>
<feature type="region of interest" description="Disordered" evidence="4">
    <location>
        <begin position="855"/>
        <end position="881"/>
    </location>
</feature>
<dbReference type="InterPro" id="IPR001650">
    <property type="entry name" value="Helicase_C-like"/>
</dbReference>
<dbReference type="Gene3D" id="3.40.50.300">
    <property type="entry name" value="P-loop containing nucleotide triphosphate hydrolases"/>
    <property type="match status" value="1"/>
</dbReference>
<dbReference type="InterPro" id="IPR038718">
    <property type="entry name" value="SNF2-like_sf"/>
</dbReference>
<dbReference type="Proteomes" id="UP000223968">
    <property type="component" value="Unassembled WGS sequence"/>
</dbReference>
<gene>
    <name evidence="6" type="ORF">AJ79_08805</name>
</gene>
<dbReference type="InterPro" id="IPR000330">
    <property type="entry name" value="SNF2_N"/>
</dbReference>
<accession>A0A2B7WQ73</accession>
<protein>
    <recommendedName>
        <fullName evidence="5">Helicase C-terminal domain-containing protein</fullName>
    </recommendedName>
</protein>
<reference evidence="6 7" key="1">
    <citation type="submission" date="2017-10" db="EMBL/GenBank/DDBJ databases">
        <title>Comparative genomics in systemic dimorphic fungi from Ajellomycetaceae.</title>
        <authorList>
            <person name="Munoz J.F."/>
            <person name="Mcewen J.G."/>
            <person name="Clay O.K."/>
            <person name="Cuomo C.A."/>
        </authorList>
    </citation>
    <scope>NUCLEOTIDE SEQUENCE [LARGE SCALE GENOMIC DNA]</scope>
    <source>
        <strain evidence="6 7">UAMH5409</strain>
    </source>
</reference>
<dbReference type="SMART" id="SM00487">
    <property type="entry name" value="DEXDc"/>
    <property type="match status" value="1"/>
</dbReference>
<feature type="domain" description="Helicase C-terminal" evidence="5">
    <location>
        <begin position="910"/>
        <end position="1065"/>
    </location>
</feature>
<feature type="compositionally biased region" description="Low complexity" evidence="4">
    <location>
        <begin position="869"/>
        <end position="879"/>
    </location>
</feature>
<dbReference type="AlphaFoldDB" id="A0A2B7WQ73"/>
<feature type="compositionally biased region" description="Low complexity" evidence="4">
    <location>
        <begin position="46"/>
        <end position="72"/>
    </location>
</feature>
<keyword evidence="7" id="KW-1185">Reference proteome</keyword>
<evidence type="ECO:0000256" key="3">
    <source>
        <dbReference type="ARBA" id="ARBA00022840"/>
    </source>
</evidence>
<dbReference type="InterPro" id="IPR049730">
    <property type="entry name" value="SNF2/RAD54-like_C"/>
</dbReference>
<feature type="compositionally biased region" description="Polar residues" evidence="4">
    <location>
        <begin position="1187"/>
        <end position="1205"/>
    </location>
</feature>
<dbReference type="STRING" id="1447875.A0A2B7WQ73"/>
<dbReference type="Pfam" id="PF00271">
    <property type="entry name" value="Helicase_C"/>
    <property type="match status" value="1"/>
</dbReference>
<dbReference type="PANTHER" id="PTHR45626:SF51">
    <property type="entry name" value="SNF2-RELATED DOMAIN-CONTAINING PROTEIN"/>
    <property type="match status" value="1"/>
</dbReference>